<evidence type="ECO:0000256" key="1">
    <source>
        <dbReference type="ARBA" id="ARBA00004496"/>
    </source>
</evidence>
<sequence>MNEKINKPSSPYEISPMNDISNFKVNVLDVLMQNNDEQLKQSEEYFNNLLKNNPCLLFNILIVCSSQNDPTQICSITLLGRAIALMSDSFPSIGDEEFHLNFQASLISLIQNVTLSPYLLSNVSYLISRVAKIYTSHWPTLFESLMKVVLMNNPYCSAAALDCLSKCVNNESILTNQYGSLIMKVVQSIILDQEINVNFLFLSTIRLAFSLYRKNPNDESLTFLSKPICSAIAHTPPELIDNYMIELSNLADDHIEFFEPTYTQLIPLLASLISNPLVPERALNSSISLMTQIFSNKKCKSKLAQQALQFYDLLLQVICRNLTEIDPIEGDDESNTISIAKDGLTMLSEFYGGYNEFVIHAISFFETPINDIPVIISHFIAFQCVVEEIIEYINYPDTIKEIIQVYGQGFQCPDVNCRYRAIVSFNQIMKAFMNETTEFFAEVVILMIFSSLNRETVPVVITFLLKSLKTYLFVFEDYEDLIPVIMEFLFERFNTFTFQQQAIIVSCYDSCSILAGGNFSNYIVPIYQMLVTVIQDACQAIPAVLFYACLKAIPHFQKFIPSEDFFQLTGFVMNFLSSIDISSLSFKQINIINYVLKKFVSYQKENIYPFSSNIINFVFGIALQDIIPEIRPFDEDRNELQCYTIKLCPEDNQILCYSNDTINTIVEALYTVLDLFSEAQCMMLQFITPTMQIVTKWIANEFSFRLAFKSMEILNRIIECIKSQPNVNIDILSEIYHLSLHSISCFSLLNTEDDPLTINAVRNLQEIVEFVGEFISKTEIQIDIKFINALIFLTLNLYNKWIRKRIHDIIQKDVDTRHDSYQYDDIECDIGYTFHLVFQYFNHLISPEILSKLVTTFPLNLNGEFISPSFFGFWISFASFSPDCTTEQLNLIISFFQQCLNHPNLTTRRYAMENMLLLFNTGKFSSDIINSSLVSIKHLILIDRELYSRFIIPQLLLLIDNFLRSQSDISILVDLLLNCLPVSVLISRRYTSSSVNGLASIILSNYQILQNPQAVVLLSNLSFVFILLYKPPYKIKNQLSTFLKSVFFCQQGQLLLDLYKRLPISSTFLNDCLKYLRKLFVSIKKSQ</sequence>
<dbReference type="GeneID" id="94828932"/>
<dbReference type="InterPro" id="IPR040122">
    <property type="entry name" value="Importin_beta"/>
</dbReference>
<dbReference type="Proteomes" id="UP000179807">
    <property type="component" value="Unassembled WGS sequence"/>
</dbReference>
<dbReference type="VEuPathDB" id="TrichDB:TRFO_08342"/>
<dbReference type="PANTHER" id="PTHR10527">
    <property type="entry name" value="IMPORTIN BETA"/>
    <property type="match status" value="1"/>
</dbReference>
<proteinExistence type="predicted"/>
<keyword evidence="5" id="KW-0653">Protein transport</keyword>
<name>A0A1J4JR08_9EUKA</name>
<keyword evidence="4" id="KW-0677">Repeat</keyword>
<dbReference type="RefSeq" id="XP_068352829.1">
    <property type="nucleotide sequence ID" value="XM_068494228.1"/>
</dbReference>
<accession>A0A1J4JR08</accession>
<dbReference type="EMBL" id="MLAK01000993">
    <property type="protein sequence ID" value="OHS99692.1"/>
    <property type="molecule type" value="Genomic_DNA"/>
</dbReference>
<keyword evidence="3" id="KW-0963">Cytoplasm</keyword>
<evidence type="ECO:0000256" key="5">
    <source>
        <dbReference type="ARBA" id="ARBA00022927"/>
    </source>
</evidence>
<comment type="subcellular location">
    <subcellularLocation>
        <location evidence="1">Cytoplasm</location>
    </subcellularLocation>
</comment>
<dbReference type="SUPFAM" id="SSF48371">
    <property type="entry name" value="ARM repeat"/>
    <property type="match status" value="1"/>
</dbReference>
<dbReference type="InterPro" id="IPR016024">
    <property type="entry name" value="ARM-type_fold"/>
</dbReference>
<evidence type="ECO:0000313" key="7">
    <source>
        <dbReference type="Proteomes" id="UP000179807"/>
    </source>
</evidence>
<dbReference type="InterPro" id="IPR011989">
    <property type="entry name" value="ARM-like"/>
</dbReference>
<organism evidence="6 7">
    <name type="scientific">Tritrichomonas foetus</name>
    <dbReference type="NCBI Taxonomy" id="1144522"/>
    <lineage>
        <taxon>Eukaryota</taxon>
        <taxon>Metamonada</taxon>
        <taxon>Parabasalia</taxon>
        <taxon>Tritrichomonadida</taxon>
        <taxon>Tritrichomonadidae</taxon>
        <taxon>Tritrichomonas</taxon>
    </lineage>
</organism>
<gene>
    <name evidence="6" type="ORF">TRFO_08342</name>
</gene>
<dbReference type="GO" id="GO:0006606">
    <property type="term" value="P:protein import into nucleus"/>
    <property type="evidence" value="ECO:0007669"/>
    <property type="project" value="InterPro"/>
</dbReference>
<reference evidence="6" key="1">
    <citation type="submission" date="2016-10" db="EMBL/GenBank/DDBJ databases">
        <authorList>
            <person name="Benchimol M."/>
            <person name="Almeida L.G."/>
            <person name="Vasconcelos A.T."/>
            <person name="Perreira-Neves A."/>
            <person name="Rosa I.A."/>
            <person name="Tasca T."/>
            <person name="Bogo M.R."/>
            <person name="de Souza W."/>
        </authorList>
    </citation>
    <scope>NUCLEOTIDE SEQUENCE [LARGE SCALE GENOMIC DNA]</scope>
    <source>
        <strain evidence="6">K</strain>
    </source>
</reference>
<evidence type="ECO:0000313" key="6">
    <source>
        <dbReference type="EMBL" id="OHS99692.1"/>
    </source>
</evidence>
<keyword evidence="2" id="KW-0813">Transport</keyword>
<protein>
    <recommendedName>
        <fullName evidence="8">Importin N-terminal domain-containing protein</fullName>
    </recommendedName>
</protein>
<dbReference type="GO" id="GO:0005737">
    <property type="term" value="C:cytoplasm"/>
    <property type="evidence" value="ECO:0007669"/>
    <property type="project" value="UniProtKB-SubCell"/>
</dbReference>
<evidence type="ECO:0000256" key="2">
    <source>
        <dbReference type="ARBA" id="ARBA00022448"/>
    </source>
</evidence>
<comment type="caution">
    <text evidence="6">The sequence shown here is derived from an EMBL/GenBank/DDBJ whole genome shotgun (WGS) entry which is preliminary data.</text>
</comment>
<dbReference type="Gene3D" id="1.25.10.10">
    <property type="entry name" value="Leucine-rich Repeat Variant"/>
    <property type="match status" value="1"/>
</dbReference>
<evidence type="ECO:0008006" key="8">
    <source>
        <dbReference type="Google" id="ProtNLM"/>
    </source>
</evidence>
<keyword evidence="7" id="KW-1185">Reference proteome</keyword>
<evidence type="ECO:0000256" key="4">
    <source>
        <dbReference type="ARBA" id="ARBA00022737"/>
    </source>
</evidence>
<evidence type="ECO:0000256" key="3">
    <source>
        <dbReference type="ARBA" id="ARBA00022490"/>
    </source>
</evidence>
<dbReference type="AlphaFoldDB" id="A0A1J4JR08"/>